<name>A0ABT7AV52_9CYAN</name>
<evidence type="ECO:0000313" key="10">
    <source>
        <dbReference type="EMBL" id="MDJ1170770.1"/>
    </source>
</evidence>
<evidence type="ECO:0000256" key="6">
    <source>
        <dbReference type="ARBA" id="ARBA00022747"/>
    </source>
</evidence>
<keyword evidence="6" id="KW-0680">Restriction system</keyword>
<dbReference type="GO" id="GO:0032259">
    <property type="term" value="P:methylation"/>
    <property type="evidence" value="ECO:0007669"/>
    <property type="project" value="UniProtKB-KW"/>
</dbReference>
<evidence type="ECO:0000313" key="11">
    <source>
        <dbReference type="Proteomes" id="UP001235303"/>
    </source>
</evidence>
<evidence type="ECO:0000256" key="7">
    <source>
        <dbReference type="ARBA" id="ARBA00023125"/>
    </source>
</evidence>
<keyword evidence="11" id="KW-1185">Reference proteome</keyword>
<proteinExistence type="inferred from homology"/>
<dbReference type="Gene3D" id="3.40.50.150">
    <property type="entry name" value="Vaccinia Virus protein VP39"/>
    <property type="match status" value="2"/>
</dbReference>
<organism evidence="10 11">
    <name type="scientific">Roseofilum acuticapitatum BLCC-M154</name>
    <dbReference type="NCBI Taxonomy" id="3022444"/>
    <lineage>
        <taxon>Bacteria</taxon>
        <taxon>Bacillati</taxon>
        <taxon>Cyanobacteriota</taxon>
        <taxon>Cyanophyceae</taxon>
        <taxon>Desertifilales</taxon>
        <taxon>Desertifilaceae</taxon>
        <taxon>Roseofilum</taxon>
        <taxon>Roseofilum acuticapitatum</taxon>
    </lineage>
</organism>
<dbReference type="EMBL" id="JAQOSP010000101">
    <property type="protein sequence ID" value="MDJ1170770.1"/>
    <property type="molecule type" value="Genomic_DNA"/>
</dbReference>
<evidence type="ECO:0000256" key="3">
    <source>
        <dbReference type="ARBA" id="ARBA00022603"/>
    </source>
</evidence>
<sequence length="409" mass="47544">MKVFDQPIPQEKLDILSKTRSNPFTWRGQFSPQLIEVILNAYCLPNSMILDPFAGSGTVLLESTRFHGQAYGFDVNPAAYILSKIYELINLENRTNLIKRIRYIIDREFTFRIFEHHEIENLESKLTEIRSELDPEILKIFDALVILLDVANHKVTHELIQSKFNYLVDVIEKLPYSDRPINVGLSDARSLPIPDKSIDFVITSPPYINVFNYHQNYRKSTELLGWDLLKIAKSEIGSNRANRRNRFYTVVQYCLDMADTLREISRVTQSQARIVFIVGHQSNVLGIPFYNADIIEKIAVRSKLFHKCLRQKREFKNKFGKLIREDIINFYNLNSNLSQPTLEEIAREVADEILNRNLPLVSCQNKKLLEQAIDQVHQISRTPTLDPQQLCVLPRSKELRLNHSRSIYA</sequence>
<gene>
    <name evidence="10" type="ORF">PMG71_15160</name>
</gene>
<evidence type="ECO:0000259" key="9">
    <source>
        <dbReference type="Pfam" id="PF01555"/>
    </source>
</evidence>
<dbReference type="InterPro" id="IPR017985">
    <property type="entry name" value="MeTrfase_CN4_CS"/>
</dbReference>
<comment type="caution">
    <text evidence="10">The sequence shown here is derived from an EMBL/GenBank/DDBJ whole genome shotgun (WGS) entry which is preliminary data.</text>
</comment>
<keyword evidence="4" id="KW-0808">Transferase</keyword>
<comment type="catalytic activity">
    <reaction evidence="8">
        <text>a 2'-deoxycytidine in DNA + S-adenosyl-L-methionine = an N(4)-methyl-2'-deoxycytidine in DNA + S-adenosyl-L-homocysteine + H(+)</text>
        <dbReference type="Rhea" id="RHEA:16857"/>
        <dbReference type="Rhea" id="RHEA-COMP:11369"/>
        <dbReference type="Rhea" id="RHEA-COMP:13674"/>
        <dbReference type="ChEBI" id="CHEBI:15378"/>
        <dbReference type="ChEBI" id="CHEBI:57856"/>
        <dbReference type="ChEBI" id="CHEBI:59789"/>
        <dbReference type="ChEBI" id="CHEBI:85452"/>
        <dbReference type="ChEBI" id="CHEBI:137933"/>
        <dbReference type="EC" id="2.1.1.113"/>
    </reaction>
</comment>
<evidence type="ECO:0000256" key="2">
    <source>
        <dbReference type="ARBA" id="ARBA00012185"/>
    </source>
</evidence>
<evidence type="ECO:0000256" key="5">
    <source>
        <dbReference type="ARBA" id="ARBA00022691"/>
    </source>
</evidence>
<dbReference type="SUPFAM" id="SSF53335">
    <property type="entry name" value="S-adenosyl-L-methionine-dependent methyltransferases"/>
    <property type="match status" value="2"/>
</dbReference>
<accession>A0ABT7AV52</accession>
<reference evidence="10 11" key="1">
    <citation type="submission" date="2023-01" db="EMBL/GenBank/DDBJ databases">
        <title>Novel diversity within Roseofilum (Cyanobacteria; Desertifilaceae) from marine benthic mats with descriptions of four novel species.</title>
        <authorList>
            <person name="Wang Y."/>
            <person name="Berthold D.E."/>
            <person name="Hu J."/>
            <person name="Lefler F.W."/>
            <person name="Laughinghouse H.D. IV."/>
        </authorList>
    </citation>
    <scope>NUCLEOTIDE SEQUENCE [LARGE SCALE GENOMIC DNA]</scope>
    <source>
        <strain evidence="10 11">BLCC-M154</strain>
    </source>
</reference>
<dbReference type="Pfam" id="PF01555">
    <property type="entry name" value="N6_N4_Mtase"/>
    <property type="match status" value="1"/>
</dbReference>
<evidence type="ECO:0000256" key="8">
    <source>
        <dbReference type="ARBA" id="ARBA00049120"/>
    </source>
</evidence>
<feature type="domain" description="DNA methylase N-4/N-6" evidence="9">
    <location>
        <begin position="21"/>
        <end position="79"/>
    </location>
</feature>
<dbReference type="RefSeq" id="WP_283754528.1">
    <property type="nucleotide sequence ID" value="NZ_JAQOSP010000101.1"/>
</dbReference>
<keyword evidence="3 10" id="KW-0489">Methyltransferase</keyword>
<comment type="similarity">
    <text evidence="1">Belongs to the N(4)/N(6)-methyltransferase family. N(4) subfamily.</text>
</comment>
<dbReference type="CDD" id="cd02440">
    <property type="entry name" value="AdoMet_MTases"/>
    <property type="match status" value="1"/>
</dbReference>
<keyword evidence="7" id="KW-0238">DNA-binding</keyword>
<dbReference type="GO" id="GO:0008168">
    <property type="term" value="F:methyltransferase activity"/>
    <property type="evidence" value="ECO:0007669"/>
    <property type="project" value="UniProtKB-KW"/>
</dbReference>
<dbReference type="Proteomes" id="UP001235303">
    <property type="component" value="Unassembled WGS sequence"/>
</dbReference>
<keyword evidence="5" id="KW-0949">S-adenosyl-L-methionine</keyword>
<dbReference type="InterPro" id="IPR029063">
    <property type="entry name" value="SAM-dependent_MTases_sf"/>
</dbReference>
<dbReference type="InterPro" id="IPR002941">
    <property type="entry name" value="DNA_methylase_N4/N6"/>
</dbReference>
<dbReference type="PROSITE" id="PS00093">
    <property type="entry name" value="N4_MTASE"/>
    <property type="match status" value="1"/>
</dbReference>
<evidence type="ECO:0000256" key="1">
    <source>
        <dbReference type="ARBA" id="ARBA00010203"/>
    </source>
</evidence>
<dbReference type="EC" id="2.1.1.113" evidence="2"/>
<protein>
    <recommendedName>
        <fullName evidence="2">site-specific DNA-methyltransferase (cytosine-N(4)-specific)</fullName>
        <ecNumber evidence="2">2.1.1.113</ecNumber>
    </recommendedName>
</protein>
<evidence type="ECO:0000256" key="4">
    <source>
        <dbReference type="ARBA" id="ARBA00022679"/>
    </source>
</evidence>